<dbReference type="EMBL" id="KQ086194">
    <property type="protein sequence ID" value="KLO06589.1"/>
    <property type="molecule type" value="Genomic_DNA"/>
</dbReference>
<dbReference type="PANTHER" id="PTHR46300">
    <property type="entry name" value="P450, PUTATIVE (EUROFUNG)-RELATED-RELATED"/>
    <property type="match status" value="1"/>
</dbReference>
<dbReference type="InterPro" id="IPR017972">
    <property type="entry name" value="Cyt_P450_CS"/>
</dbReference>
<sequence length="529" mass="60732">MGPFIAPARFQVTGTMFHLFSSLVFGLSVYVLLRWFGSTRNQSGYPPGPQPIPFIGNVHQVPKGEIFKTYSSWAKIYGPIVHFRIFRRRFIILNDLKTIDDLLVKRSSIYSTRPRLVMANELLGRDENGIAFLKYGQRLKDVRRIVTSWVNGSSLQEVYPIMKSYNMKYLNALLDKPDDCLTHVRFFLGSLVMKLTYGIECTSSDDRYITQTEEMNRITSKALAPGRWLCDDFPILAKIPSWMPFAYFRRWAIESRKLINEAILEPFETTRDSLLRFEPNNSWLAKMMHDSDGKPVTGRAAEDLWIAASAMYNGSIDSSTTIASTFFLMMLRHPEIQRKAQSEIDMVVGSDRLPVMKDKDALPYVNNILKESLRFASVIPVIPRSLDEDDVYMGYRIPKGTWVIANVWAVLHDPSVFKNPDEFRPERFEDSEDRPAEPDIVQSAFGFGRRACPGYQLALTNLFMTVAPVLSAFDIKRAINDNGEDEIPPVAYSDGHVRFLQPFKFRVIPRSLEKIELIRRREGVETEFL</sequence>
<keyword evidence="5 9" id="KW-0479">Metal-binding</keyword>
<dbReference type="GO" id="GO:0004497">
    <property type="term" value="F:monooxygenase activity"/>
    <property type="evidence" value="ECO:0007669"/>
    <property type="project" value="UniProtKB-KW"/>
</dbReference>
<dbReference type="OrthoDB" id="2789670at2759"/>
<protein>
    <submittedName>
        <fullName evidence="11">Cytochrome P450</fullName>
    </submittedName>
</protein>
<keyword evidence="6 10" id="KW-0560">Oxidoreductase</keyword>
<evidence type="ECO:0000256" key="9">
    <source>
        <dbReference type="PIRSR" id="PIRSR602401-1"/>
    </source>
</evidence>
<evidence type="ECO:0000256" key="6">
    <source>
        <dbReference type="ARBA" id="ARBA00023002"/>
    </source>
</evidence>
<dbReference type="Gene3D" id="1.10.630.10">
    <property type="entry name" value="Cytochrome P450"/>
    <property type="match status" value="1"/>
</dbReference>
<name>A0A0H2R439_9AGAM</name>
<dbReference type="GO" id="GO:0020037">
    <property type="term" value="F:heme binding"/>
    <property type="evidence" value="ECO:0007669"/>
    <property type="project" value="InterPro"/>
</dbReference>
<dbReference type="CDD" id="cd11065">
    <property type="entry name" value="CYP64-like"/>
    <property type="match status" value="1"/>
</dbReference>
<dbReference type="PROSITE" id="PS00086">
    <property type="entry name" value="CYTOCHROME_P450"/>
    <property type="match status" value="1"/>
</dbReference>
<dbReference type="PANTHER" id="PTHR46300:SF7">
    <property type="entry name" value="P450, PUTATIVE (EUROFUNG)-RELATED"/>
    <property type="match status" value="1"/>
</dbReference>
<dbReference type="InterPro" id="IPR002401">
    <property type="entry name" value="Cyt_P450_E_grp-I"/>
</dbReference>
<accession>A0A0H2R439</accession>
<dbReference type="AlphaFoldDB" id="A0A0H2R439"/>
<evidence type="ECO:0000256" key="3">
    <source>
        <dbReference type="ARBA" id="ARBA00010617"/>
    </source>
</evidence>
<keyword evidence="8 10" id="KW-0503">Monooxygenase</keyword>
<keyword evidence="12" id="KW-1185">Reference proteome</keyword>
<feature type="binding site" description="axial binding residue" evidence="9">
    <location>
        <position position="452"/>
    </location>
    <ligand>
        <name>heme</name>
        <dbReference type="ChEBI" id="CHEBI:30413"/>
    </ligand>
    <ligandPart>
        <name>Fe</name>
        <dbReference type="ChEBI" id="CHEBI:18248"/>
    </ligandPart>
</feature>
<dbReference type="GO" id="GO:0016705">
    <property type="term" value="F:oxidoreductase activity, acting on paired donors, with incorporation or reduction of molecular oxygen"/>
    <property type="evidence" value="ECO:0007669"/>
    <property type="project" value="InterPro"/>
</dbReference>
<evidence type="ECO:0000256" key="7">
    <source>
        <dbReference type="ARBA" id="ARBA00023004"/>
    </source>
</evidence>
<evidence type="ECO:0000256" key="1">
    <source>
        <dbReference type="ARBA" id="ARBA00001971"/>
    </source>
</evidence>
<dbReference type="GO" id="GO:0005506">
    <property type="term" value="F:iron ion binding"/>
    <property type="evidence" value="ECO:0007669"/>
    <property type="project" value="InterPro"/>
</dbReference>
<evidence type="ECO:0000256" key="8">
    <source>
        <dbReference type="ARBA" id="ARBA00023033"/>
    </source>
</evidence>
<evidence type="ECO:0000313" key="12">
    <source>
        <dbReference type="Proteomes" id="UP000053477"/>
    </source>
</evidence>
<comment type="similarity">
    <text evidence="3 10">Belongs to the cytochrome P450 family.</text>
</comment>
<dbReference type="Pfam" id="PF00067">
    <property type="entry name" value="p450"/>
    <property type="match status" value="1"/>
</dbReference>
<evidence type="ECO:0000313" key="11">
    <source>
        <dbReference type="EMBL" id="KLO06589.1"/>
    </source>
</evidence>
<evidence type="ECO:0000256" key="5">
    <source>
        <dbReference type="ARBA" id="ARBA00022723"/>
    </source>
</evidence>
<evidence type="ECO:0000256" key="2">
    <source>
        <dbReference type="ARBA" id="ARBA00005179"/>
    </source>
</evidence>
<keyword evidence="4 9" id="KW-0349">Heme</keyword>
<dbReference type="InParanoid" id="A0A0H2R439"/>
<dbReference type="PRINTS" id="PR00463">
    <property type="entry name" value="EP450I"/>
</dbReference>
<evidence type="ECO:0000256" key="10">
    <source>
        <dbReference type="RuleBase" id="RU000461"/>
    </source>
</evidence>
<comment type="pathway">
    <text evidence="2">Secondary metabolite biosynthesis.</text>
</comment>
<organism evidence="11 12">
    <name type="scientific">Schizopora paradoxa</name>
    <dbReference type="NCBI Taxonomy" id="27342"/>
    <lineage>
        <taxon>Eukaryota</taxon>
        <taxon>Fungi</taxon>
        <taxon>Dikarya</taxon>
        <taxon>Basidiomycota</taxon>
        <taxon>Agaricomycotina</taxon>
        <taxon>Agaricomycetes</taxon>
        <taxon>Hymenochaetales</taxon>
        <taxon>Schizoporaceae</taxon>
        <taxon>Schizopora</taxon>
    </lineage>
</organism>
<evidence type="ECO:0000256" key="4">
    <source>
        <dbReference type="ARBA" id="ARBA00022617"/>
    </source>
</evidence>
<dbReference type="InterPro" id="IPR050364">
    <property type="entry name" value="Cytochrome_P450_fung"/>
</dbReference>
<proteinExistence type="inferred from homology"/>
<reference evidence="11 12" key="1">
    <citation type="submission" date="2015-04" db="EMBL/GenBank/DDBJ databases">
        <title>Complete genome sequence of Schizopora paradoxa KUC8140, a cosmopolitan wood degrader in East Asia.</title>
        <authorList>
            <consortium name="DOE Joint Genome Institute"/>
            <person name="Min B."/>
            <person name="Park H."/>
            <person name="Jang Y."/>
            <person name="Kim J.-J."/>
            <person name="Kim K.H."/>
            <person name="Pangilinan J."/>
            <person name="Lipzen A."/>
            <person name="Riley R."/>
            <person name="Grigoriev I.V."/>
            <person name="Spatafora J.W."/>
            <person name="Choi I.-G."/>
        </authorList>
    </citation>
    <scope>NUCLEOTIDE SEQUENCE [LARGE SCALE GENOMIC DNA]</scope>
    <source>
        <strain evidence="11 12">KUC8140</strain>
    </source>
</reference>
<dbReference type="STRING" id="27342.A0A0H2R439"/>
<dbReference type="SUPFAM" id="SSF48264">
    <property type="entry name" value="Cytochrome P450"/>
    <property type="match status" value="1"/>
</dbReference>
<gene>
    <name evidence="11" type="ORF">SCHPADRAFT_910224</name>
</gene>
<keyword evidence="7 9" id="KW-0408">Iron</keyword>
<dbReference type="InterPro" id="IPR036396">
    <property type="entry name" value="Cyt_P450_sf"/>
</dbReference>
<dbReference type="Proteomes" id="UP000053477">
    <property type="component" value="Unassembled WGS sequence"/>
</dbReference>
<dbReference type="InterPro" id="IPR001128">
    <property type="entry name" value="Cyt_P450"/>
</dbReference>
<comment type="cofactor">
    <cofactor evidence="1 9">
        <name>heme</name>
        <dbReference type="ChEBI" id="CHEBI:30413"/>
    </cofactor>
</comment>